<dbReference type="InParanoid" id="A0A1Y2DXV8"/>
<gene>
    <name evidence="1" type="ORF">BCR38DRAFT_485269</name>
</gene>
<dbReference type="RefSeq" id="XP_040715546.1">
    <property type="nucleotide sequence ID" value="XM_040863855.1"/>
</dbReference>
<name>A0A1Y2DXV8_9PEZI</name>
<dbReference type="AlphaFoldDB" id="A0A1Y2DXV8"/>
<accession>A0A1Y2DXV8</accession>
<dbReference type="EMBL" id="MCFJ01000007">
    <property type="protein sequence ID" value="ORY64132.1"/>
    <property type="molecule type" value="Genomic_DNA"/>
</dbReference>
<evidence type="ECO:0000313" key="2">
    <source>
        <dbReference type="Proteomes" id="UP000193689"/>
    </source>
</evidence>
<evidence type="ECO:0000313" key="1">
    <source>
        <dbReference type="EMBL" id="ORY64132.1"/>
    </source>
</evidence>
<keyword evidence="2" id="KW-1185">Reference proteome</keyword>
<dbReference type="Proteomes" id="UP000193689">
    <property type="component" value="Unassembled WGS sequence"/>
</dbReference>
<protein>
    <submittedName>
        <fullName evidence="1">Uncharacterized protein</fullName>
    </submittedName>
</protein>
<comment type="caution">
    <text evidence="1">The sequence shown here is derived from an EMBL/GenBank/DDBJ whole genome shotgun (WGS) entry which is preliminary data.</text>
</comment>
<reference evidence="1 2" key="1">
    <citation type="submission" date="2016-07" db="EMBL/GenBank/DDBJ databases">
        <title>Pervasive Adenine N6-methylation of Active Genes in Fungi.</title>
        <authorList>
            <consortium name="DOE Joint Genome Institute"/>
            <person name="Mondo S.J."/>
            <person name="Dannebaum R.O."/>
            <person name="Kuo R.C."/>
            <person name="Labutti K."/>
            <person name="Haridas S."/>
            <person name="Kuo A."/>
            <person name="Salamov A."/>
            <person name="Ahrendt S.R."/>
            <person name="Lipzen A."/>
            <person name="Sullivan W."/>
            <person name="Andreopoulos W.B."/>
            <person name="Clum A."/>
            <person name="Lindquist E."/>
            <person name="Daum C."/>
            <person name="Ramamoorthy G.K."/>
            <person name="Gryganskyi A."/>
            <person name="Culley D."/>
            <person name="Magnuson J.K."/>
            <person name="James T.Y."/>
            <person name="O'Malley M.A."/>
            <person name="Stajich J.E."/>
            <person name="Spatafora J.W."/>
            <person name="Visel A."/>
            <person name="Grigoriev I.V."/>
        </authorList>
    </citation>
    <scope>NUCLEOTIDE SEQUENCE [LARGE SCALE GENOMIC DNA]</scope>
    <source>
        <strain evidence="1 2">CBS 129021</strain>
    </source>
</reference>
<dbReference type="GeneID" id="63780067"/>
<organism evidence="1 2">
    <name type="scientific">Pseudomassariella vexata</name>
    <dbReference type="NCBI Taxonomy" id="1141098"/>
    <lineage>
        <taxon>Eukaryota</taxon>
        <taxon>Fungi</taxon>
        <taxon>Dikarya</taxon>
        <taxon>Ascomycota</taxon>
        <taxon>Pezizomycotina</taxon>
        <taxon>Sordariomycetes</taxon>
        <taxon>Xylariomycetidae</taxon>
        <taxon>Amphisphaeriales</taxon>
        <taxon>Pseudomassariaceae</taxon>
        <taxon>Pseudomassariella</taxon>
    </lineage>
</organism>
<proteinExistence type="predicted"/>
<sequence>MAGFDKYTCKYYYSHNCRGWVLNYGGVCSECSAKGREKDGDSQVILGTSLMTPWFS</sequence>